<evidence type="ECO:0000256" key="1">
    <source>
        <dbReference type="SAM" id="MobiDB-lite"/>
    </source>
</evidence>
<organism evidence="2 3">
    <name type="scientific">Mollisia scopiformis</name>
    <name type="common">Conifer needle endophyte fungus</name>
    <name type="synonym">Phialocephala scopiformis</name>
    <dbReference type="NCBI Taxonomy" id="149040"/>
    <lineage>
        <taxon>Eukaryota</taxon>
        <taxon>Fungi</taxon>
        <taxon>Dikarya</taxon>
        <taxon>Ascomycota</taxon>
        <taxon>Pezizomycotina</taxon>
        <taxon>Leotiomycetes</taxon>
        <taxon>Helotiales</taxon>
        <taxon>Mollisiaceae</taxon>
        <taxon>Mollisia</taxon>
    </lineage>
</organism>
<protein>
    <submittedName>
        <fullName evidence="2">Uncharacterized protein</fullName>
    </submittedName>
</protein>
<sequence length="491" mass="54702">MPKSKQFLKEPKKKSKHATPVPTNSDEYLAAGVDFEEAGEKWRGGDAVKSTRFFVRALDCYEEGLKKFPDSFDLAYNNCRTGLQYEITQHPKIVENLPGTLLELLQTALDSSRYALKLDPEDADALFTLASLLTDFAETKVSNNPSDKLQEALWLFERCLKRQVGTFKEENAALGDLAPKDVDMGEGDSAAGPPFPTKEEAWARVVEPTTKEILLETIVAKLETLSKLAEETDPRDGDSISYISDYYKDTIRRKYLKPLCEATSTDSSSFPDTLKLAIANYQCAVANLSYSARRIDLQQYEQVVQTAYNTLKPSSDPQELPSNPQVLCDYAESIIAFQNAVKELGLNHNPYLTQRWLALTEALKSLTVAGAMKDVKHREQIQLMRGDVEMMRFQLGEGPGQLAASQKNREALLGNSKKFYDGSRRISINNGAKEREIEARIKLDVVDAFIGDNTTLLEAKATLESFEAVLTEAISDGVVTKEQLLRLGLEG</sequence>
<dbReference type="EMBL" id="KQ947408">
    <property type="protein sequence ID" value="KUJ21453.1"/>
    <property type="molecule type" value="Genomic_DNA"/>
</dbReference>
<dbReference type="Gene3D" id="1.25.40.10">
    <property type="entry name" value="Tetratricopeptide repeat domain"/>
    <property type="match status" value="1"/>
</dbReference>
<dbReference type="OrthoDB" id="5328412at2759"/>
<dbReference type="GeneID" id="28818635"/>
<dbReference type="RefSeq" id="XP_018075808.1">
    <property type="nucleotide sequence ID" value="XM_018208909.1"/>
</dbReference>
<accession>A0A194XMS0</accession>
<gene>
    <name evidence="2" type="ORF">LY89DRAFT_577669</name>
</gene>
<proteinExistence type="predicted"/>
<dbReference type="SUPFAM" id="SSF48452">
    <property type="entry name" value="TPR-like"/>
    <property type="match status" value="1"/>
</dbReference>
<dbReference type="Proteomes" id="UP000070700">
    <property type="component" value="Unassembled WGS sequence"/>
</dbReference>
<reference evidence="2 3" key="1">
    <citation type="submission" date="2015-10" db="EMBL/GenBank/DDBJ databases">
        <title>Full genome of DAOMC 229536 Phialocephala scopiformis, a fungal endophyte of spruce producing the potent anti-insectan compound rugulosin.</title>
        <authorList>
            <consortium name="DOE Joint Genome Institute"/>
            <person name="Walker A.K."/>
            <person name="Frasz S.L."/>
            <person name="Seifert K.A."/>
            <person name="Miller J.D."/>
            <person name="Mondo S.J."/>
            <person name="Labutti K."/>
            <person name="Lipzen A."/>
            <person name="Dockter R."/>
            <person name="Kennedy M."/>
            <person name="Grigoriev I.V."/>
            <person name="Spatafora J.W."/>
        </authorList>
    </citation>
    <scope>NUCLEOTIDE SEQUENCE [LARGE SCALE GENOMIC DNA]</scope>
    <source>
        <strain evidence="2 3">CBS 120377</strain>
    </source>
</reference>
<evidence type="ECO:0000313" key="3">
    <source>
        <dbReference type="Proteomes" id="UP000070700"/>
    </source>
</evidence>
<name>A0A194XMS0_MOLSC</name>
<dbReference type="KEGG" id="psco:LY89DRAFT_577669"/>
<feature type="region of interest" description="Disordered" evidence="1">
    <location>
        <begin position="1"/>
        <end position="25"/>
    </location>
</feature>
<evidence type="ECO:0000313" key="2">
    <source>
        <dbReference type="EMBL" id="KUJ21453.1"/>
    </source>
</evidence>
<dbReference type="AlphaFoldDB" id="A0A194XMS0"/>
<dbReference type="InParanoid" id="A0A194XMS0"/>
<dbReference type="InterPro" id="IPR011990">
    <property type="entry name" value="TPR-like_helical_dom_sf"/>
</dbReference>
<keyword evidence="3" id="KW-1185">Reference proteome</keyword>